<dbReference type="RefSeq" id="WP_261696152.1">
    <property type="nucleotide sequence ID" value="NZ_CP104694.1"/>
</dbReference>
<dbReference type="CDD" id="cd00174">
    <property type="entry name" value="SH3"/>
    <property type="match status" value="1"/>
</dbReference>
<gene>
    <name evidence="3" type="ORF">N4264_05980</name>
</gene>
<dbReference type="PIRSF" id="PIRSF034961">
    <property type="entry name" value="UCP034961_SH3_2"/>
    <property type="match status" value="1"/>
</dbReference>
<dbReference type="Gene3D" id="2.30.30.40">
    <property type="entry name" value="SH3 Domains"/>
    <property type="match status" value="1"/>
</dbReference>
<dbReference type="PROSITE" id="PS50002">
    <property type="entry name" value="SH3"/>
    <property type="match status" value="1"/>
</dbReference>
<accession>A0ABY6BH53</accession>
<proteinExistence type="predicted"/>
<organism evidence="3 4">
    <name type="scientific">Tahibacter amnicola</name>
    <dbReference type="NCBI Taxonomy" id="2976241"/>
    <lineage>
        <taxon>Bacteria</taxon>
        <taxon>Pseudomonadati</taxon>
        <taxon>Pseudomonadota</taxon>
        <taxon>Gammaproteobacteria</taxon>
        <taxon>Lysobacterales</taxon>
        <taxon>Rhodanobacteraceae</taxon>
        <taxon>Tahibacter</taxon>
    </lineage>
</organism>
<evidence type="ECO:0000313" key="4">
    <source>
        <dbReference type="Proteomes" id="UP001064632"/>
    </source>
</evidence>
<dbReference type="InterPro" id="IPR036028">
    <property type="entry name" value="SH3-like_dom_sf"/>
</dbReference>
<dbReference type="Proteomes" id="UP001064632">
    <property type="component" value="Chromosome"/>
</dbReference>
<dbReference type="SMART" id="SM00326">
    <property type="entry name" value="SH3"/>
    <property type="match status" value="2"/>
</dbReference>
<evidence type="ECO:0000259" key="2">
    <source>
        <dbReference type="PROSITE" id="PS50002"/>
    </source>
</evidence>
<dbReference type="Pfam" id="PF07653">
    <property type="entry name" value="SH3_2"/>
    <property type="match status" value="2"/>
</dbReference>
<feature type="domain" description="SH3" evidence="2">
    <location>
        <begin position="57"/>
        <end position="113"/>
    </location>
</feature>
<name>A0ABY6BH53_9GAMM</name>
<dbReference type="InterPro" id="IPR014593">
    <property type="entry name" value="UCP034961_SH3_2"/>
</dbReference>
<dbReference type="SUPFAM" id="SSF50044">
    <property type="entry name" value="SH3-domain"/>
    <property type="match status" value="2"/>
</dbReference>
<dbReference type="EMBL" id="CP104694">
    <property type="protein sequence ID" value="UXI69194.1"/>
    <property type="molecule type" value="Genomic_DNA"/>
</dbReference>
<evidence type="ECO:0000256" key="1">
    <source>
        <dbReference type="ARBA" id="ARBA00022443"/>
    </source>
</evidence>
<sequence length="113" mass="12824">MIATLLRDYQTQYADPVRFARGENVLVGERDTEWPQFIWATDGGGRSGWVHESYLSGDRGHVQAVRDYTARELDAVAGEKVRLLEEAGGWWWVENGRGEQGWLPARDLSMDAN</sequence>
<evidence type="ECO:0000313" key="3">
    <source>
        <dbReference type="EMBL" id="UXI69194.1"/>
    </source>
</evidence>
<reference evidence="3" key="1">
    <citation type="submission" date="2022-09" db="EMBL/GenBank/DDBJ databases">
        <title>Tahibacter sp. nov., isolated from a fresh water.</title>
        <authorList>
            <person name="Baek J.H."/>
            <person name="Lee J.K."/>
            <person name="Kim J.M."/>
            <person name="Jeon C.O."/>
        </authorList>
    </citation>
    <scope>NUCLEOTIDE SEQUENCE</scope>
    <source>
        <strain evidence="3">W38</strain>
    </source>
</reference>
<keyword evidence="1" id="KW-0728">SH3 domain</keyword>
<protein>
    <submittedName>
        <fullName evidence="3">SH3 domain-containing protein</fullName>
    </submittedName>
</protein>
<dbReference type="InterPro" id="IPR001452">
    <property type="entry name" value="SH3_domain"/>
</dbReference>
<keyword evidence="4" id="KW-1185">Reference proteome</keyword>